<evidence type="ECO:0000313" key="1">
    <source>
        <dbReference type="EMBL" id="NNH02544.1"/>
    </source>
</evidence>
<accession>A0A7Y2LYN2</accession>
<organism evidence="1 2">
    <name type="scientific">Microbacterium ulmi</name>
    <dbReference type="NCBI Taxonomy" id="179095"/>
    <lineage>
        <taxon>Bacteria</taxon>
        <taxon>Bacillati</taxon>
        <taxon>Actinomycetota</taxon>
        <taxon>Actinomycetes</taxon>
        <taxon>Micrococcales</taxon>
        <taxon>Microbacteriaceae</taxon>
        <taxon>Microbacterium</taxon>
    </lineage>
</organism>
<protein>
    <submittedName>
        <fullName evidence="1">Uncharacterized protein</fullName>
    </submittedName>
</protein>
<dbReference type="AlphaFoldDB" id="A0A7Y2LYN2"/>
<keyword evidence="2" id="KW-1185">Reference proteome</keyword>
<reference evidence="1 2" key="1">
    <citation type="submission" date="2020-05" db="EMBL/GenBank/DDBJ databases">
        <title>MicrobeNet Type strains.</title>
        <authorList>
            <person name="Nicholson A.C."/>
        </authorList>
    </citation>
    <scope>NUCLEOTIDE SEQUENCE [LARGE SCALE GENOMIC DNA]</scope>
    <source>
        <strain evidence="1 2">JCM 14282</strain>
    </source>
</reference>
<proteinExistence type="predicted"/>
<name>A0A7Y2LYN2_9MICO</name>
<comment type="caution">
    <text evidence="1">The sequence shown here is derived from an EMBL/GenBank/DDBJ whole genome shotgun (WGS) entry which is preliminary data.</text>
</comment>
<gene>
    <name evidence="1" type="ORF">HLA99_01505</name>
</gene>
<dbReference type="RefSeq" id="WP_167041195.1">
    <property type="nucleotide sequence ID" value="NZ_BAAANA010000003.1"/>
</dbReference>
<sequence length="207" mass="22608">MTPDLLDDLLDRSAPATRTARGADLRGMITDARVEVRPVRRTVRAPLIVGGLVVLLTGGAGVAVAADLMQWEPWAEDPVGAYTYTLPSGIECEMRLGNFHTSPQRLEDDVERDLEAWFDGTDVLALARERLPEEIEQIRAGTNVLHLDDGTEVDAGYGTEHYDADHEYMDAMGSAVGELVWAEVERLGYADIVTSYEGNGYCPGLGE</sequence>
<dbReference type="EMBL" id="JABEMB010000001">
    <property type="protein sequence ID" value="NNH02544.1"/>
    <property type="molecule type" value="Genomic_DNA"/>
</dbReference>
<evidence type="ECO:0000313" key="2">
    <source>
        <dbReference type="Proteomes" id="UP000543598"/>
    </source>
</evidence>
<dbReference type="Proteomes" id="UP000543598">
    <property type="component" value="Unassembled WGS sequence"/>
</dbReference>